<dbReference type="Proteomes" id="UP000887580">
    <property type="component" value="Unplaced"/>
</dbReference>
<reference evidence="2" key="1">
    <citation type="submission" date="2022-11" db="UniProtKB">
        <authorList>
            <consortium name="WormBaseParasite"/>
        </authorList>
    </citation>
    <scope>IDENTIFICATION</scope>
</reference>
<evidence type="ECO:0000313" key="2">
    <source>
        <dbReference type="WBParaSite" id="PS1159_v2.g20885.t1"/>
    </source>
</evidence>
<dbReference type="WBParaSite" id="PS1159_v2.g20885.t1">
    <property type="protein sequence ID" value="PS1159_v2.g20885.t1"/>
    <property type="gene ID" value="PS1159_v2.g20885"/>
</dbReference>
<organism evidence="1 2">
    <name type="scientific">Panagrolaimus sp. PS1159</name>
    <dbReference type="NCBI Taxonomy" id="55785"/>
    <lineage>
        <taxon>Eukaryota</taxon>
        <taxon>Metazoa</taxon>
        <taxon>Ecdysozoa</taxon>
        <taxon>Nematoda</taxon>
        <taxon>Chromadorea</taxon>
        <taxon>Rhabditida</taxon>
        <taxon>Tylenchina</taxon>
        <taxon>Panagrolaimomorpha</taxon>
        <taxon>Panagrolaimoidea</taxon>
        <taxon>Panagrolaimidae</taxon>
        <taxon>Panagrolaimus</taxon>
    </lineage>
</organism>
<name>A0AC35FU50_9BILA</name>
<sequence>MLSLIVKPVVEYLKKKNMTSKTISAITNNIRRAPQRPTPQRTAAVPQRAAARSFLSAVTPSANCYNDDPCCPLWAGRNECRMNTNYMSRYCKRSCGYCRSTTPDRQGCFDRHRSCAYYRSQGECTRRRQWMSENCRASCGWCNIPQSRLCASVARFSRM</sequence>
<accession>A0AC35FU50</accession>
<evidence type="ECO:0000313" key="1">
    <source>
        <dbReference type="Proteomes" id="UP000887580"/>
    </source>
</evidence>
<proteinExistence type="predicted"/>
<protein>
    <submittedName>
        <fullName evidence="2">ShKT domain-containing protein</fullName>
    </submittedName>
</protein>